<feature type="domain" description="Major facilitator superfamily (MFS) profile" evidence="9">
    <location>
        <begin position="12"/>
        <end position="398"/>
    </location>
</feature>
<evidence type="ECO:0000259" key="9">
    <source>
        <dbReference type="PROSITE" id="PS50850"/>
    </source>
</evidence>
<feature type="transmembrane region" description="Helical" evidence="8">
    <location>
        <begin position="347"/>
        <end position="368"/>
    </location>
</feature>
<keyword evidence="4" id="KW-1003">Cell membrane</keyword>
<dbReference type="InterPro" id="IPR036259">
    <property type="entry name" value="MFS_trans_sf"/>
</dbReference>
<feature type="transmembrane region" description="Helical" evidence="8">
    <location>
        <begin position="78"/>
        <end position="100"/>
    </location>
</feature>
<reference evidence="10 11" key="1">
    <citation type="submission" date="2021-02" db="EMBL/GenBank/DDBJ databases">
        <title>Complete genome of Desulfoluna sp. strain ASN36.</title>
        <authorList>
            <person name="Takahashi A."/>
            <person name="Kojima H."/>
            <person name="Fukui M."/>
        </authorList>
    </citation>
    <scope>NUCLEOTIDE SEQUENCE [LARGE SCALE GENOMIC DNA]</scope>
    <source>
        <strain evidence="10 11">ASN36</strain>
    </source>
</reference>
<dbReference type="PANTHER" id="PTHR23502:SF132">
    <property type="entry name" value="POLYAMINE TRANSPORTER 2-RELATED"/>
    <property type="match status" value="1"/>
</dbReference>
<evidence type="ECO:0000256" key="2">
    <source>
        <dbReference type="ARBA" id="ARBA00006236"/>
    </source>
</evidence>
<dbReference type="PROSITE" id="PS00216">
    <property type="entry name" value="SUGAR_TRANSPORT_1"/>
    <property type="match status" value="1"/>
</dbReference>
<dbReference type="Gene3D" id="1.20.1720.10">
    <property type="entry name" value="Multidrug resistance protein D"/>
    <property type="match status" value="1"/>
</dbReference>
<evidence type="ECO:0000313" key="11">
    <source>
        <dbReference type="Proteomes" id="UP001320148"/>
    </source>
</evidence>
<name>A0ABM7PMC1_9BACT</name>
<dbReference type="CDD" id="cd17320">
    <property type="entry name" value="MFS_MdfA_MDR_like"/>
    <property type="match status" value="1"/>
</dbReference>
<evidence type="ECO:0000256" key="4">
    <source>
        <dbReference type="ARBA" id="ARBA00022475"/>
    </source>
</evidence>
<comment type="similarity">
    <text evidence="2">Belongs to the major facilitator superfamily. Bcr/CmlA family.</text>
</comment>
<keyword evidence="5 8" id="KW-0812">Transmembrane</keyword>
<dbReference type="RefSeq" id="WP_236890062.1">
    <property type="nucleotide sequence ID" value="NZ_AP024488.1"/>
</dbReference>
<evidence type="ECO:0000256" key="8">
    <source>
        <dbReference type="SAM" id="Phobius"/>
    </source>
</evidence>
<sequence length="402" mass="42947">MTTQQDMSPTRTVVTLAALSAIAAFSIDTYIPAIPTMAKALSAPIHKVELSISTFFIGYALGQLFGGPLSDRLGRRRVALMGLSLFLFSSFLLIFSQAVWQLLALRTVQAVGGGFATVVAGATVRDLYEGREGARMMSLVQSVTMGAPLVAPAVGTILLAGFSWHAIFLFLCAYALFLMGILYRRYPVSGRPVQAGNAMTLGHVSREYASVLLHPVSPWFMLVHTFACGGLYAFLTESAFMYMGYFGVAEALFPVLFSSGVVVVIILSRLNARLVRRVNPMGLLTCGILIQVVCGIALAVQASFLTPTLPVTVALNLLYIGSLGLIMGNTVSGNLQNFPEKSGTAHALMGVINCLGGAVAGITASHFHDGSLKPLAWVMCLSALFALGFLIILRKRMHMGVR</sequence>
<dbReference type="InterPro" id="IPR011701">
    <property type="entry name" value="MFS"/>
</dbReference>
<feature type="transmembrane region" description="Helical" evidence="8">
    <location>
        <begin position="106"/>
        <end position="124"/>
    </location>
</feature>
<feature type="transmembrane region" description="Helical" evidence="8">
    <location>
        <begin position="374"/>
        <end position="393"/>
    </location>
</feature>
<organism evidence="10 11">
    <name type="scientific">Desulfoluna limicola</name>
    <dbReference type="NCBI Taxonomy" id="2810562"/>
    <lineage>
        <taxon>Bacteria</taxon>
        <taxon>Pseudomonadati</taxon>
        <taxon>Thermodesulfobacteriota</taxon>
        <taxon>Desulfobacteria</taxon>
        <taxon>Desulfobacterales</taxon>
        <taxon>Desulfolunaceae</taxon>
        <taxon>Desulfoluna</taxon>
    </lineage>
</organism>
<evidence type="ECO:0000256" key="6">
    <source>
        <dbReference type="ARBA" id="ARBA00022989"/>
    </source>
</evidence>
<comment type="subcellular location">
    <subcellularLocation>
        <location evidence="1">Cell membrane</location>
        <topology evidence="1">Multi-pass membrane protein</topology>
    </subcellularLocation>
</comment>
<accession>A0ABM7PMC1</accession>
<evidence type="ECO:0000256" key="1">
    <source>
        <dbReference type="ARBA" id="ARBA00004651"/>
    </source>
</evidence>
<keyword evidence="7 8" id="KW-0472">Membrane</keyword>
<dbReference type="Pfam" id="PF07690">
    <property type="entry name" value="MFS_1"/>
    <property type="match status" value="1"/>
</dbReference>
<evidence type="ECO:0000256" key="7">
    <source>
        <dbReference type="ARBA" id="ARBA00023136"/>
    </source>
</evidence>
<feature type="transmembrane region" description="Helical" evidence="8">
    <location>
        <begin position="50"/>
        <end position="66"/>
    </location>
</feature>
<evidence type="ECO:0000256" key="3">
    <source>
        <dbReference type="ARBA" id="ARBA00022448"/>
    </source>
</evidence>
<dbReference type="Proteomes" id="UP001320148">
    <property type="component" value="Chromosome"/>
</dbReference>
<feature type="transmembrane region" description="Helical" evidence="8">
    <location>
        <begin position="164"/>
        <end position="183"/>
    </location>
</feature>
<dbReference type="PANTHER" id="PTHR23502">
    <property type="entry name" value="MAJOR FACILITATOR SUPERFAMILY"/>
    <property type="match status" value="1"/>
</dbReference>
<dbReference type="InterPro" id="IPR020846">
    <property type="entry name" value="MFS_dom"/>
</dbReference>
<feature type="transmembrane region" description="Helical" evidence="8">
    <location>
        <begin position="136"/>
        <end position="158"/>
    </location>
</feature>
<dbReference type="NCBIfam" id="TIGR00710">
    <property type="entry name" value="efflux_Bcr_CflA"/>
    <property type="match status" value="1"/>
</dbReference>
<dbReference type="PROSITE" id="PS50850">
    <property type="entry name" value="MFS"/>
    <property type="match status" value="1"/>
</dbReference>
<evidence type="ECO:0000256" key="5">
    <source>
        <dbReference type="ARBA" id="ARBA00022692"/>
    </source>
</evidence>
<dbReference type="InterPro" id="IPR005829">
    <property type="entry name" value="Sugar_transporter_CS"/>
</dbReference>
<keyword evidence="3" id="KW-0813">Transport</keyword>
<evidence type="ECO:0000313" key="10">
    <source>
        <dbReference type="EMBL" id="BCS98677.1"/>
    </source>
</evidence>
<feature type="transmembrane region" description="Helical" evidence="8">
    <location>
        <begin position="282"/>
        <end position="305"/>
    </location>
</feature>
<proteinExistence type="inferred from homology"/>
<feature type="transmembrane region" description="Helical" evidence="8">
    <location>
        <begin position="317"/>
        <end position="335"/>
    </location>
</feature>
<keyword evidence="11" id="KW-1185">Reference proteome</keyword>
<gene>
    <name evidence="10" type="ORF">DSLASN_43090</name>
</gene>
<keyword evidence="6 8" id="KW-1133">Transmembrane helix</keyword>
<dbReference type="InterPro" id="IPR004812">
    <property type="entry name" value="Efflux_drug-R_Bcr/CmlA"/>
</dbReference>
<protein>
    <submittedName>
        <fullName evidence="10">Bcr/CflA family drug resistance efflux transporter</fullName>
    </submittedName>
</protein>
<feature type="transmembrane region" description="Helical" evidence="8">
    <location>
        <begin position="251"/>
        <end position="270"/>
    </location>
</feature>
<feature type="transmembrane region" description="Helical" evidence="8">
    <location>
        <begin position="219"/>
        <end position="245"/>
    </location>
</feature>
<dbReference type="EMBL" id="AP024488">
    <property type="protein sequence ID" value="BCS98677.1"/>
    <property type="molecule type" value="Genomic_DNA"/>
</dbReference>
<dbReference type="SUPFAM" id="SSF103473">
    <property type="entry name" value="MFS general substrate transporter"/>
    <property type="match status" value="1"/>
</dbReference>